<evidence type="ECO:0000313" key="3">
    <source>
        <dbReference type="Proteomes" id="UP001210231"/>
    </source>
</evidence>
<feature type="domain" description="SusE outer membrane protein" evidence="1">
    <location>
        <begin position="35"/>
        <end position="132"/>
    </location>
</feature>
<dbReference type="EMBL" id="JAQGEF010000017">
    <property type="protein sequence ID" value="MDA3615826.1"/>
    <property type="molecule type" value="Genomic_DNA"/>
</dbReference>
<protein>
    <submittedName>
        <fullName evidence="2">SusE domain-containing protein</fullName>
    </submittedName>
</protein>
<dbReference type="CDD" id="cd12956">
    <property type="entry name" value="CBM_SusE-F_like"/>
    <property type="match status" value="1"/>
</dbReference>
<dbReference type="Proteomes" id="UP001210231">
    <property type="component" value="Unassembled WGS sequence"/>
</dbReference>
<dbReference type="Gene3D" id="2.60.40.3620">
    <property type="match status" value="2"/>
</dbReference>
<organism evidence="2 3">
    <name type="scientific">Polluticaenibacter yanchengensis</name>
    <dbReference type="NCBI Taxonomy" id="3014562"/>
    <lineage>
        <taxon>Bacteria</taxon>
        <taxon>Pseudomonadati</taxon>
        <taxon>Bacteroidota</taxon>
        <taxon>Chitinophagia</taxon>
        <taxon>Chitinophagales</taxon>
        <taxon>Chitinophagaceae</taxon>
        <taxon>Polluticaenibacter</taxon>
    </lineage>
</organism>
<dbReference type="CDD" id="cd12967">
    <property type="entry name" value="CBM_SusE-F_like_u1"/>
    <property type="match status" value="1"/>
</dbReference>
<feature type="domain" description="SusE outer membrane protein" evidence="1">
    <location>
        <begin position="160"/>
        <end position="268"/>
    </location>
</feature>
<dbReference type="Pfam" id="PF14292">
    <property type="entry name" value="SusE"/>
    <property type="match status" value="2"/>
</dbReference>
<comment type="caution">
    <text evidence="2">The sequence shown here is derived from an EMBL/GenBank/DDBJ whole genome shotgun (WGS) entry which is preliminary data.</text>
</comment>
<sequence>MKKITFLMVALVTLFTACRKTDFDETVRGEGLNAFQLLTITNGAHIILNSATPTNTIKFTWNASAPGLHTKPTYKWVAALKTGDIKAPLLEVASDNSGATNALTLTQKQLDDLLSAKGIAAGFTSELIWSVKASNGSTDLLSRDVYNISITRFNDGATPFLLLNPLSGETAVTIDPGSASQSVLFNWTKSEPTKTATGVKYKVLFAARNFDSEGVQIMPDFTMPLFTIASNNSGNDNQLNFSHKALADSLNKYGYSDASATANLYWTVVATSGAYAQIATYHNILAVNRMKSYTYPQALNVPGGHQGWSVGNAPQLVAMSPVGGPYSYYQGFLYFPDASTEFKFVKGNDWGAGDYGMAGPGQLSNGGNNIKVDGSGVYLMHANTADLTWGYTKINSWGLIGSATPDGWNSDQNMTFDAANKTYEITLNLTAGEIKFRANDDWGINLGDDGNNGSVELNGANIAVAAAGNYTIKLSLFIGGNWSYSIKKN</sequence>
<evidence type="ECO:0000313" key="2">
    <source>
        <dbReference type="EMBL" id="MDA3615826.1"/>
    </source>
</evidence>
<evidence type="ECO:0000259" key="1">
    <source>
        <dbReference type="Pfam" id="PF14292"/>
    </source>
</evidence>
<dbReference type="PROSITE" id="PS51257">
    <property type="entry name" value="PROKAR_LIPOPROTEIN"/>
    <property type="match status" value="1"/>
</dbReference>
<proteinExistence type="predicted"/>
<accession>A0ABT4ULW2</accession>
<dbReference type="InterPro" id="IPR025970">
    <property type="entry name" value="SusE"/>
</dbReference>
<gene>
    <name evidence="2" type="ORF">O3P16_13485</name>
</gene>
<name>A0ABT4ULW2_9BACT</name>
<reference evidence="2 3" key="1">
    <citation type="submission" date="2022-12" db="EMBL/GenBank/DDBJ databases">
        <title>Chitinophagaceae gen. sp. nov., a new member of the family Chitinophagaceae, isolated from soil in a chemical factory.</title>
        <authorList>
            <person name="Ke Z."/>
        </authorList>
    </citation>
    <scope>NUCLEOTIDE SEQUENCE [LARGE SCALE GENOMIC DNA]</scope>
    <source>
        <strain evidence="2 3">LY-5</strain>
    </source>
</reference>
<dbReference type="RefSeq" id="WP_407032154.1">
    <property type="nucleotide sequence ID" value="NZ_JAQGEF010000017.1"/>
</dbReference>
<keyword evidence="3" id="KW-1185">Reference proteome</keyword>